<gene>
    <name evidence="2" type="ORF">METZ01_LOCUS192623</name>
</gene>
<reference evidence="2" key="1">
    <citation type="submission" date="2018-05" db="EMBL/GenBank/DDBJ databases">
        <authorList>
            <person name="Lanie J.A."/>
            <person name="Ng W.-L."/>
            <person name="Kazmierczak K.M."/>
            <person name="Andrzejewski T.M."/>
            <person name="Davidsen T.M."/>
            <person name="Wayne K.J."/>
            <person name="Tettelin H."/>
            <person name="Glass J.I."/>
            <person name="Rusch D."/>
            <person name="Podicherti R."/>
            <person name="Tsui H.-C.T."/>
            <person name="Winkler M.E."/>
        </authorList>
    </citation>
    <scope>NUCLEOTIDE SEQUENCE</scope>
</reference>
<evidence type="ECO:0000259" key="1">
    <source>
        <dbReference type="Pfam" id="PF08338"/>
    </source>
</evidence>
<dbReference type="EMBL" id="UINC01040215">
    <property type="protein sequence ID" value="SVB39769.1"/>
    <property type="molecule type" value="Genomic_DNA"/>
</dbReference>
<protein>
    <recommendedName>
        <fullName evidence="1">DUF1731 domain-containing protein</fullName>
    </recommendedName>
</protein>
<dbReference type="InterPro" id="IPR036291">
    <property type="entry name" value="NAD(P)-bd_dom_sf"/>
</dbReference>
<dbReference type="Pfam" id="PF08338">
    <property type="entry name" value="DUF1731"/>
    <property type="match status" value="1"/>
</dbReference>
<dbReference type="InterPro" id="IPR023393">
    <property type="entry name" value="START-like_dom_sf"/>
</dbReference>
<proteinExistence type="predicted"/>
<evidence type="ECO:0000313" key="2">
    <source>
        <dbReference type="EMBL" id="SVB39769.1"/>
    </source>
</evidence>
<sequence>EKGEGFLADLCELWEKTAFEAEDFDTRVCALRIGVVLGREGGFLKQLSLPFEMGIGSYIGSGNQWVPWIHYLDLLRIIDLTINDESISGPINCTSPRPVTGKNFAKALAPILGAKILIRLPRLCLRLVFGEGEKVLTSSQKAYPTLLQEKKFQFAHGDLVHALKEECSPTAVSITTVNTQEKYPGNTVENVPELTQAQYKIETSVKLEVSSKQAFEFFSSPLNLGLATPDWMDFHITESPSDMNKGSEFEYKINLGPFPIKWRTEIINWVPDNLFVDYQKKGPYSLWWHQHRIVTEGVSTCRMEDKVFYRVPGWILGRIAHKYIIKNILVRIFAYRRKVIQMRFGGRIYDSSQ</sequence>
<accession>A0A382DNI3</accession>
<dbReference type="Gene3D" id="3.40.50.720">
    <property type="entry name" value="NAD(P)-binding Rossmann-like Domain"/>
    <property type="match status" value="1"/>
</dbReference>
<dbReference type="Gene3D" id="3.30.530.20">
    <property type="match status" value="1"/>
</dbReference>
<dbReference type="InterPro" id="IPR013549">
    <property type="entry name" value="DUF1731"/>
</dbReference>
<organism evidence="2">
    <name type="scientific">marine metagenome</name>
    <dbReference type="NCBI Taxonomy" id="408172"/>
    <lineage>
        <taxon>unclassified sequences</taxon>
        <taxon>metagenomes</taxon>
        <taxon>ecological metagenomes</taxon>
    </lineage>
</organism>
<dbReference type="SUPFAM" id="SSF55961">
    <property type="entry name" value="Bet v1-like"/>
    <property type="match status" value="1"/>
</dbReference>
<dbReference type="PANTHER" id="PTHR11092:SF0">
    <property type="entry name" value="EPIMERASE FAMILY PROTEIN SDR39U1"/>
    <property type="match status" value="1"/>
</dbReference>
<name>A0A382DNI3_9ZZZZ</name>
<dbReference type="SUPFAM" id="SSF51735">
    <property type="entry name" value="NAD(P)-binding Rossmann-fold domains"/>
    <property type="match status" value="1"/>
</dbReference>
<dbReference type="CDD" id="cd07820">
    <property type="entry name" value="SRPBCC_3"/>
    <property type="match status" value="1"/>
</dbReference>
<feature type="non-terminal residue" evidence="2">
    <location>
        <position position="1"/>
    </location>
</feature>
<dbReference type="AlphaFoldDB" id="A0A382DNI3"/>
<feature type="domain" description="DUF1731" evidence="1">
    <location>
        <begin position="121"/>
        <end position="165"/>
    </location>
</feature>
<dbReference type="PANTHER" id="PTHR11092">
    <property type="entry name" value="SUGAR NUCLEOTIDE EPIMERASE RELATED"/>
    <property type="match status" value="1"/>
</dbReference>